<dbReference type="OrthoDB" id="9793451at2"/>
<dbReference type="AlphaFoldDB" id="A0A3N4MP69"/>
<proteinExistence type="predicted"/>
<dbReference type="PANTHER" id="PTHR43280">
    <property type="entry name" value="ARAC-FAMILY TRANSCRIPTIONAL REGULATOR"/>
    <property type="match status" value="1"/>
</dbReference>
<dbReference type="Proteomes" id="UP000279089">
    <property type="component" value="Unassembled WGS sequence"/>
</dbReference>
<dbReference type="InterPro" id="IPR018060">
    <property type="entry name" value="HTH_AraC"/>
</dbReference>
<dbReference type="SUPFAM" id="SSF46689">
    <property type="entry name" value="Homeodomain-like"/>
    <property type="match status" value="1"/>
</dbReference>
<dbReference type="InterPro" id="IPR009057">
    <property type="entry name" value="Homeodomain-like_sf"/>
</dbReference>
<evidence type="ECO:0000313" key="6">
    <source>
        <dbReference type="Proteomes" id="UP000279089"/>
    </source>
</evidence>
<gene>
    <name evidence="5" type="ORF">EG028_06760</name>
</gene>
<organism evidence="5 6">
    <name type="scientific">Chitinophaga barathri</name>
    <dbReference type="NCBI Taxonomy" id="1647451"/>
    <lineage>
        <taxon>Bacteria</taxon>
        <taxon>Pseudomonadati</taxon>
        <taxon>Bacteroidota</taxon>
        <taxon>Chitinophagia</taxon>
        <taxon>Chitinophagales</taxon>
        <taxon>Chitinophagaceae</taxon>
        <taxon>Chitinophaga</taxon>
    </lineage>
</organism>
<protein>
    <submittedName>
        <fullName evidence="5">AraC family transcriptional regulator</fullName>
    </submittedName>
</protein>
<comment type="caution">
    <text evidence="5">The sequence shown here is derived from an EMBL/GenBank/DDBJ whole genome shotgun (WGS) entry which is preliminary data.</text>
</comment>
<evidence type="ECO:0000313" key="5">
    <source>
        <dbReference type="EMBL" id="RPD41860.1"/>
    </source>
</evidence>
<name>A0A3N4MP69_9BACT</name>
<feature type="domain" description="HTH araC/xylS-type" evidence="4">
    <location>
        <begin position="167"/>
        <end position="266"/>
    </location>
</feature>
<reference evidence="6" key="1">
    <citation type="submission" date="2018-11" db="EMBL/GenBank/DDBJ databases">
        <title>Chitinophaga lutea sp.nov., isolate from arsenic contaminated soil.</title>
        <authorList>
            <person name="Zong Y."/>
        </authorList>
    </citation>
    <scope>NUCLEOTIDE SEQUENCE [LARGE SCALE GENOMIC DNA]</scope>
    <source>
        <strain evidence="6">YLT18</strain>
    </source>
</reference>
<evidence type="ECO:0000256" key="1">
    <source>
        <dbReference type="ARBA" id="ARBA00023015"/>
    </source>
</evidence>
<keyword evidence="2" id="KW-0238">DNA-binding</keyword>
<keyword evidence="3" id="KW-0804">Transcription</keyword>
<dbReference type="PANTHER" id="PTHR43280:SF32">
    <property type="entry name" value="TRANSCRIPTIONAL REGULATORY PROTEIN"/>
    <property type="match status" value="1"/>
</dbReference>
<keyword evidence="1" id="KW-0805">Transcription regulation</keyword>
<accession>A0A3N4MP69</accession>
<dbReference type="GO" id="GO:0043565">
    <property type="term" value="F:sequence-specific DNA binding"/>
    <property type="evidence" value="ECO:0007669"/>
    <property type="project" value="InterPro"/>
</dbReference>
<dbReference type="EMBL" id="RMBX01000003">
    <property type="protein sequence ID" value="RPD41860.1"/>
    <property type="molecule type" value="Genomic_DNA"/>
</dbReference>
<dbReference type="PROSITE" id="PS01124">
    <property type="entry name" value="HTH_ARAC_FAMILY_2"/>
    <property type="match status" value="1"/>
</dbReference>
<dbReference type="Pfam" id="PF12833">
    <property type="entry name" value="HTH_18"/>
    <property type="match status" value="1"/>
</dbReference>
<evidence type="ECO:0000259" key="4">
    <source>
        <dbReference type="PROSITE" id="PS01124"/>
    </source>
</evidence>
<sequence>MYQMNNVPFRIQSIRSAYAVPQKDHELRIIYLANGTGAFYEQNKLVETSGDSLFFLHNALAGRVEISRESQGQVYSFTHEFIQHIPLVHELSMFEAEHTTSAILVKNPVKQEVEMILQKISSEYESAKHYSLDNIRDYLKIIVRQISRSVSNHQQSWSSSRKTGLVRQFLQLLDQQYTALKKVTHYAEKLHVTANHLNTTLKDITGITASEHIRQRVISEAKLLAIRRENYSMKEIAYHLGFEDKSHFSKYFKNASGKNFTNYKKELAMDA</sequence>
<evidence type="ECO:0000256" key="3">
    <source>
        <dbReference type="ARBA" id="ARBA00023163"/>
    </source>
</evidence>
<keyword evidence="6" id="KW-1185">Reference proteome</keyword>
<dbReference type="RefSeq" id="WP_120514797.1">
    <property type="nucleotide sequence ID" value="NZ_QXZY01000002.1"/>
</dbReference>
<dbReference type="Gene3D" id="1.10.10.60">
    <property type="entry name" value="Homeodomain-like"/>
    <property type="match status" value="1"/>
</dbReference>
<dbReference type="SMART" id="SM00342">
    <property type="entry name" value="HTH_ARAC"/>
    <property type="match status" value="1"/>
</dbReference>
<evidence type="ECO:0000256" key="2">
    <source>
        <dbReference type="ARBA" id="ARBA00023125"/>
    </source>
</evidence>
<dbReference type="GO" id="GO:0003700">
    <property type="term" value="F:DNA-binding transcription factor activity"/>
    <property type="evidence" value="ECO:0007669"/>
    <property type="project" value="InterPro"/>
</dbReference>